<evidence type="ECO:0000313" key="4">
    <source>
        <dbReference type="EMBL" id="REE81644.1"/>
    </source>
</evidence>
<evidence type="ECO:0000259" key="1">
    <source>
        <dbReference type="Pfam" id="PF16313"/>
    </source>
</evidence>
<evidence type="ECO:0000259" key="3">
    <source>
        <dbReference type="Pfam" id="PF17162"/>
    </source>
</evidence>
<dbReference type="GO" id="GO:0008237">
    <property type="term" value="F:metallopeptidase activity"/>
    <property type="evidence" value="ECO:0007669"/>
    <property type="project" value="InterPro"/>
</dbReference>
<dbReference type="Pfam" id="PF17148">
    <property type="entry name" value="DUF5117"/>
    <property type="match status" value="1"/>
</dbReference>
<comment type="caution">
    <text evidence="4">The sequence shown here is derived from an EMBL/GenBank/DDBJ whole genome shotgun (WGS) entry which is preliminary data.</text>
</comment>
<dbReference type="CDD" id="cd04276">
    <property type="entry name" value="ZnMc_MMP_like_2"/>
    <property type="match status" value="1"/>
</dbReference>
<gene>
    <name evidence="4" type="ORF">BX611_1179</name>
</gene>
<dbReference type="PANTHER" id="PTHR38478">
    <property type="entry name" value="PEPTIDASE M1A AND M12B"/>
    <property type="match status" value="1"/>
</dbReference>
<feature type="domain" description="DUF5118" evidence="3">
    <location>
        <begin position="25"/>
        <end position="65"/>
    </location>
</feature>
<feature type="domain" description="DUF5117" evidence="2">
    <location>
        <begin position="76"/>
        <end position="268"/>
    </location>
</feature>
<dbReference type="InterPro" id="IPR033428">
    <property type="entry name" value="DUF5118"/>
</dbReference>
<dbReference type="Gene3D" id="3.40.390.10">
    <property type="entry name" value="Collagenase (Catalytic Domain)"/>
    <property type="match status" value="1"/>
</dbReference>
<dbReference type="OrthoDB" id="9776599at2"/>
<sequence length="809" mass="91649">MRKILLVAILFVSQQLISQTFQKTKDLQQFKGYFNFYYEESNDKIFIEINNLNEEFLYVNSLAAGIGSNDIGLDRGQLGNTAVVKFIKAGNKLLLIQPNQNYRAITDNIEEKKSVEEAFAQSVLFGFPIEEQTKNTYLIDVSKFFLRDAHNVSTRLQSAKQGNYKLDLSKSAFFMERTKAFPKNVEFEAILTFEGDAKDGFIRSVTPNSSLVTVRQHHSFIELPDNNYKMRKFDPRSGAIGFSYLDYATPIEESIKKRFIIRHRLEKKDPNAAISEAKEPIIYYLDRGAPEPVKSALLEGGSWWNEAFEAAGYKNAFQFKVLPEDADPLDIRYNVVQWVHRSTRGWSYGASVVDPRTGEILKGHVSLGSLRIRQDYLIAQALLGASEKTGDENPLLQLALARIRQLSAHEIGHTLGFTHNFAASYNNRSSVMDYPHPFVKLTNNKIDISEAYDTGIGDWDKITVAYSYQDFPENVNEETALNNIIENAIEKGMKFIADSDARAKGGAHIYAHLWDNGTNPAKELDRVLKVRATAINNFSEKNINKNEPYSVLEDVFVPLYFFHRYQVEATSKMIGGLDYSYAVKGDNQTIIKPIDATIEKEALHSLLNTISVETLKIPTNLLELFPPRAYNFNRSRESFSSKNGVAFDALNAASTASELVVDLLFNAERASRMVQQKALFNKQLGLDEMINAVFESTFKKKHENTYENEIQQSINAVVLQNLLELCSNSNASFQVKSITLAKVKELKNWFYQKRDKKTKKDSLIIMYEEGYINLINNFLTHPEQFKKVSSPKIPDGSPIGSFSCASGHL</sequence>
<organism evidence="4 5">
    <name type="scientific">Lutibacter oceani</name>
    <dbReference type="NCBI Taxonomy" id="1853311"/>
    <lineage>
        <taxon>Bacteria</taxon>
        <taxon>Pseudomonadati</taxon>
        <taxon>Bacteroidota</taxon>
        <taxon>Flavobacteriia</taxon>
        <taxon>Flavobacteriales</taxon>
        <taxon>Flavobacteriaceae</taxon>
        <taxon>Lutibacter</taxon>
    </lineage>
</organism>
<dbReference type="EMBL" id="QTTQ01000010">
    <property type="protein sequence ID" value="REE81644.1"/>
    <property type="molecule type" value="Genomic_DNA"/>
</dbReference>
<evidence type="ECO:0000313" key="5">
    <source>
        <dbReference type="Proteomes" id="UP000256429"/>
    </source>
</evidence>
<proteinExistence type="predicted"/>
<evidence type="ECO:0000259" key="2">
    <source>
        <dbReference type="Pfam" id="PF17148"/>
    </source>
</evidence>
<protein>
    <submittedName>
        <fullName evidence="4">Uncharacterized protein DUF5118</fullName>
    </submittedName>
</protein>
<feature type="domain" description="EcxA zinc-binding" evidence="1">
    <location>
        <begin position="396"/>
        <end position="702"/>
    </location>
</feature>
<keyword evidence="5" id="KW-1185">Reference proteome</keyword>
<dbReference type="RefSeq" id="WP_115879113.1">
    <property type="nucleotide sequence ID" value="NZ_QTTQ01000010.1"/>
</dbReference>
<dbReference type="AlphaFoldDB" id="A0A3D9RVR9"/>
<dbReference type="Pfam" id="PF16313">
    <property type="entry name" value="DUF4953"/>
    <property type="match status" value="1"/>
</dbReference>
<dbReference type="InterPro" id="IPR032534">
    <property type="entry name" value="EcxA_zinc-bd"/>
</dbReference>
<dbReference type="InterPro" id="IPR034032">
    <property type="entry name" value="Zn_MMP-like_bac"/>
</dbReference>
<dbReference type="InterPro" id="IPR024079">
    <property type="entry name" value="MetalloPept_cat_dom_sf"/>
</dbReference>
<dbReference type="InterPro" id="IPR033413">
    <property type="entry name" value="DUF5117"/>
</dbReference>
<reference evidence="4 5" key="1">
    <citation type="submission" date="2018-08" db="EMBL/GenBank/DDBJ databases">
        <title>Genomic Encyclopedia of Type Strains, Phase III (KMG-III): the genomes of soil and plant-associated and newly described type strains.</title>
        <authorList>
            <person name="Whitman W."/>
        </authorList>
    </citation>
    <scope>NUCLEOTIDE SEQUENCE [LARGE SCALE GENOMIC DNA]</scope>
    <source>
        <strain evidence="4 5">325-5</strain>
    </source>
</reference>
<dbReference type="Pfam" id="PF17162">
    <property type="entry name" value="DUF5118"/>
    <property type="match status" value="1"/>
</dbReference>
<name>A0A3D9RVR9_9FLAO</name>
<dbReference type="PANTHER" id="PTHR38478:SF1">
    <property type="entry name" value="ZINC DEPENDENT METALLOPROTEASE DOMAIN LIPOPROTEIN"/>
    <property type="match status" value="1"/>
</dbReference>
<accession>A0A3D9RVR9</accession>
<dbReference type="Proteomes" id="UP000256429">
    <property type="component" value="Unassembled WGS sequence"/>
</dbReference>
<dbReference type="SUPFAM" id="SSF55486">
    <property type="entry name" value="Metalloproteases ('zincins'), catalytic domain"/>
    <property type="match status" value="1"/>
</dbReference>